<dbReference type="Proteomes" id="UP000247609">
    <property type="component" value="Unassembled WGS sequence"/>
</dbReference>
<name>A0A318Q6L0_9PROT</name>
<dbReference type="EMBL" id="PRCW01000030">
    <property type="protein sequence ID" value="PYD48577.1"/>
    <property type="molecule type" value="Genomic_DNA"/>
</dbReference>
<sequence>MVGGVVIGLAVGGLVMLADVLFPQGSLDRLLRPPFPVMSRPALQSDPAADMSAFAARDMAALNGFGWTDPARGIGHIPIGQAMEQVAREGIPDWPAKGGTGP</sequence>
<keyword evidence="5" id="KW-1185">Reference proteome</keyword>
<evidence type="ECO:0000313" key="3">
    <source>
        <dbReference type="EMBL" id="PYD75266.1"/>
    </source>
</evidence>
<keyword evidence="1" id="KW-1133">Transmembrane helix</keyword>
<organism evidence="3 4">
    <name type="scientific">Novacetimonas pomaceti</name>
    <dbReference type="NCBI Taxonomy" id="2021998"/>
    <lineage>
        <taxon>Bacteria</taxon>
        <taxon>Pseudomonadati</taxon>
        <taxon>Pseudomonadota</taxon>
        <taxon>Alphaproteobacteria</taxon>
        <taxon>Acetobacterales</taxon>
        <taxon>Acetobacteraceae</taxon>
        <taxon>Novacetimonas</taxon>
    </lineage>
</organism>
<gene>
    <name evidence="2" type="ORF">C3920_03920</name>
    <name evidence="3" type="ORF">CFR71_10530</name>
</gene>
<evidence type="ECO:0000313" key="2">
    <source>
        <dbReference type="EMBL" id="PYD48577.1"/>
    </source>
</evidence>
<evidence type="ECO:0000256" key="1">
    <source>
        <dbReference type="SAM" id="Phobius"/>
    </source>
</evidence>
<dbReference type="Proteomes" id="UP000248116">
    <property type="component" value="Unassembled WGS sequence"/>
</dbReference>
<dbReference type="EMBL" id="NOXG01000012">
    <property type="protein sequence ID" value="PYD75266.1"/>
    <property type="molecule type" value="Genomic_DNA"/>
</dbReference>
<protein>
    <submittedName>
        <fullName evidence="3">Uncharacterized protein</fullName>
    </submittedName>
</protein>
<feature type="transmembrane region" description="Helical" evidence="1">
    <location>
        <begin position="6"/>
        <end position="22"/>
    </location>
</feature>
<keyword evidence="1" id="KW-0472">Membrane</keyword>
<dbReference type="AlphaFoldDB" id="A0A318Q6L0"/>
<evidence type="ECO:0000313" key="4">
    <source>
        <dbReference type="Proteomes" id="UP000247609"/>
    </source>
</evidence>
<reference evidence="3 4" key="1">
    <citation type="submission" date="2017-07" db="EMBL/GenBank/DDBJ databases">
        <title>A draft genome sequence of Komagataeibacter sp. T5K1.</title>
        <authorList>
            <person name="Skraban J."/>
            <person name="Cleenwerck I."/>
            <person name="Vandamme P."/>
            <person name="Trcek J."/>
        </authorList>
    </citation>
    <scope>NUCLEOTIDE SEQUENCE [LARGE SCALE GENOMIC DNA]</scope>
    <source>
        <strain evidence="3 4">T5K1</strain>
    </source>
</reference>
<keyword evidence="1" id="KW-0812">Transmembrane</keyword>
<comment type="caution">
    <text evidence="3">The sequence shown here is derived from an EMBL/GenBank/DDBJ whole genome shotgun (WGS) entry which is preliminary data.</text>
</comment>
<reference evidence="2 5" key="2">
    <citation type="submission" date="2018-02" db="EMBL/GenBank/DDBJ databases">
        <authorList>
            <person name="Skraban J."/>
            <person name="Trcek J."/>
        </authorList>
    </citation>
    <scope>NUCLEOTIDE SEQUENCE [LARGE SCALE GENOMIC DNA]</scope>
    <source>
        <strain evidence="2 5">AV446</strain>
    </source>
</reference>
<evidence type="ECO:0000313" key="5">
    <source>
        <dbReference type="Proteomes" id="UP000248116"/>
    </source>
</evidence>
<accession>A0A318Q6L0</accession>
<proteinExistence type="predicted"/>